<keyword evidence="2" id="KW-1185">Reference proteome</keyword>
<evidence type="ECO:0000313" key="1">
    <source>
        <dbReference type="EMBL" id="BDS13375.1"/>
    </source>
</evidence>
<dbReference type="Proteomes" id="UP001060919">
    <property type="component" value="Chromosome"/>
</dbReference>
<reference evidence="1" key="1">
    <citation type="submission" date="2022-09" db="EMBL/GenBank/DDBJ databases">
        <title>Aureispira anguillicida sp. nov., isolated from Leptocephalus of Japanese eel Anguilla japonica.</title>
        <authorList>
            <person name="Yuasa K."/>
            <person name="Mekata T."/>
            <person name="Ikunari K."/>
        </authorList>
    </citation>
    <scope>NUCLEOTIDE SEQUENCE</scope>
    <source>
        <strain evidence="1">EL160426</strain>
    </source>
</reference>
<protein>
    <submittedName>
        <fullName evidence="1">Uncharacterized protein</fullName>
    </submittedName>
</protein>
<accession>A0A916DVB6</accession>
<name>A0A916DVB6_9BACT</name>
<evidence type="ECO:0000313" key="2">
    <source>
        <dbReference type="Proteomes" id="UP001060919"/>
    </source>
</evidence>
<dbReference type="KEGG" id="aup:AsAng_0041120"/>
<proteinExistence type="predicted"/>
<gene>
    <name evidence="1" type="ORF">AsAng_0041120</name>
</gene>
<dbReference type="EMBL" id="AP026867">
    <property type="protein sequence ID" value="BDS13375.1"/>
    <property type="molecule type" value="Genomic_DNA"/>
</dbReference>
<dbReference type="AlphaFoldDB" id="A0A916DVB6"/>
<organism evidence="1 2">
    <name type="scientific">Aureispira anguillae</name>
    <dbReference type="NCBI Taxonomy" id="2864201"/>
    <lineage>
        <taxon>Bacteria</taxon>
        <taxon>Pseudomonadati</taxon>
        <taxon>Bacteroidota</taxon>
        <taxon>Saprospiria</taxon>
        <taxon>Saprospirales</taxon>
        <taxon>Saprospiraceae</taxon>
        <taxon>Aureispira</taxon>
    </lineage>
</organism>
<sequence length="59" mass="6722">MWGTDKILINLNFEAINICLCIGDYSFGGIKSIWMHYTNLKPFCKKIKIIGQISNTLAK</sequence>